<dbReference type="OrthoDB" id="260154at2"/>
<dbReference type="EMBL" id="CP036316">
    <property type="protein sequence ID" value="QDT65696.1"/>
    <property type="molecule type" value="Genomic_DNA"/>
</dbReference>
<feature type="compositionally biased region" description="Polar residues" evidence="1">
    <location>
        <begin position="354"/>
        <end position="363"/>
    </location>
</feature>
<feature type="signal peptide" evidence="2">
    <location>
        <begin position="1"/>
        <end position="26"/>
    </location>
</feature>
<gene>
    <name evidence="3" type="ORF">V22_29560</name>
</gene>
<dbReference type="RefSeq" id="WP_145264048.1">
    <property type="nucleotide sequence ID" value="NZ_CP036316.1"/>
</dbReference>
<feature type="compositionally biased region" description="Polar residues" evidence="1">
    <location>
        <begin position="258"/>
        <end position="272"/>
    </location>
</feature>
<feature type="compositionally biased region" description="Basic and acidic residues" evidence="1">
    <location>
        <begin position="326"/>
        <end position="336"/>
    </location>
</feature>
<reference evidence="3 4" key="1">
    <citation type="submission" date="2019-02" db="EMBL/GenBank/DDBJ databases">
        <title>Deep-cultivation of Planctomycetes and their phenomic and genomic characterization uncovers novel biology.</title>
        <authorList>
            <person name="Wiegand S."/>
            <person name="Jogler M."/>
            <person name="Boedeker C."/>
            <person name="Pinto D."/>
            <person name="Vollmers J."/>
            <person name="Rivas-Marin E."/>
            <person name="Kohn T."/>
            <person name="Peeters S.H."/>
            <person name="Heuer A."/>
            <person name="Rast P."/>
            <person name="Oberbeckmann S."/>
            <person name="Bunk B."/>
            <person name="Jeske O."/>
            <person name="Meyerdierks A."/>
            <person name="Storesund J.E."/>
            <person name="Kallscheuer N."/>
            <person name="Luecker S."/>
            <person name="Lage O.M."/>
            <person name="Pohl T."/>
            <person name="Merkel B.J."/>
            <person name="Hornburger P."/>
            <person name="Mueller R.-W."/>
            <person name="Bruemmer F."/>
            <person name="Labrenz M."/>
            <person name="Spormann A.M."/>
            <person name="Op den Camp H."/>
            <person name="Overmann J."/>
            <person name="Amann R."/>
            <person name="Jetten M.S.M."/>
            <person name="Mascher T."/>
            <person name="Medema M.H."/>
            <person name="Devos D.P."/>
            <person name="Kaster A.-K."/>
            <person name="Ovreas L."/>
            <person name="Rohde M."/>
            <person name="Galperin M.Y."/>
            <person name="Jogler C."/>
        </authorList>
    </citation>
    <scope>NUCLEOTIDE SEQUENCE [LARGE SCALE GENOMIC DNA]</scope>
    <source>
        <strain evidence="3 4">V22</strain>
    </source>
</reference>
<keyword evidence="4" id="KW-1185">Reference proteome</keyword>
<evidence type="ECO:0008006" key="5">
    <source>
        <dbReference type="Google" id="ProtNLM"/>
    </source>
</evidence>
<feature type="chain" id="PRO_5021866351" description="Peptidase MA-like domain-containing protein" evidence="2">
    <location>
        <begin position="27"/>
        <end position="369"/>
    </location>
</feature>
<dbReference type="AlphaFoldDB" id="A0A517TBF3"/>
<organism evidence="3 4">
    <name type="scientific">Calycomorphotria hydatis</name>
    <dbReference type="NCBI Taxonomy" id="2528027"/>
    <lineage>
        <taxon>Bacteria</taxon>
        <taxon>Pseudomonadati</taxon>
        <taxon>Planctomycetota</taxon>
        <taxon>Planctomycetia</taxon>
        <taxon>Planctomycetales</taxon>
        <taxon>Planctomycetaceae</taxon>
        <taxon>Calycomorphotria</taxon>
    </lineage>
</organism>
<evidence type="ECO:0000256" key="1">
    <source>
        <dbReference type="SAM" id="MobiDB-lite"/>
    </source>
</evidence>
<dbReference type="Proteomes" id="UP000319976">
    <property type="component" value="Chromosome"/>
</dbReference>
<protein>
    <recommendedName>
        <fullName evidence="5">Peptidase MA-like domain-containing protein</fullName>
    </recommendedName>
</protein>
<feature type="region of interest" description="Disordered" evidence="1">
    <location>
        <begin position="258"/>
        <end position="369"/>
    </location>
</feature>
<evidence type="ECO:0000313" key="4">
    <source>
        <dbReference type="Proteomes" id="UP000319976"/>
    </source>
</evidence>
<name>A0A517TBF3_9PLAN</name>
<evidence type="ECO:0000256" key="2">
    <source>
        <dbReference type="SAM" id="SignalP"/>
    </source>
</evidence>
<accession>A0A517TBF3</accession>
<proteinExistence type="predicted"/>
<keyword evidence="2" id="KW-0732">Signal</keyword>
<sequence length="369" mass="40683" precursor="true">MEAQWMRLALLAGAVLSLGAAPSVGADYRSPNFVVTAPTADFAKQVAMTAEQWRVKLAVDWLGKELPRWASPCPIRVKVGQIGAGGATSFSFDRGEVFGWRMNVQGTAERILDSVIPHEVSHTIFATHFRRPLPRWADEGAATLAEHESEQRRQDMTLKQVWSTSRRIPLSNLLSMTEYPSDMQDVMTLYAEGYSLADFLVQLGGSAGKERYLKFLADAHRNGWDTALRENYRLPGISALESKWGSWVVAGSPEMNTDTMVASNTRPSSSRNAAADSDVTIRSQSPDEEMEVRGRNSQETMEPSRGRLLAARGSSEVLPTPAAATERSRSRGRESRPSPLDSFLSHTEIRTAASYASSAQSDEQMARTR</sequence>
<evidence type="ECO:0000313" key="3">
    <source>
        <dbReference type="EMBL" id="QDT65696.1"/>
    </source>
</evidence>
<dbReference type="KEGG" id="chya:V22_29560"/>